<feature type="region of interest" description="Disordered" evidence="1">
    <location>
        <begin position="168"/>
        <end position="212"/>
    </location>
</feature>
<sequence>MSIRNLLVTTLTCCGMAIGIPGYFATADEWWEDSPYYEEEAWYDVTEWFDGNDYTYTGTTDSDDDWGYDSDYDYDYDTGYYDGYGYNYYGDYYDTYGYDNRYEPDNWFYDYWDDGYAYYNDWDNDGIYDTSYSYYDYDGDGFYDAYFSYNDWDDDGIYDDVEYYAFNDNGNDQGNSANSSKQNQKDRKSRGQQEPESSKRQMVQGEVLKTKKASVRDTKHLIVQLEKSGGNKCLVDLGPANRLQEMDIQEGDQISVRGPMTKAGDRRILIAQEIKGPDQSQGAKQIQRDGQEFRGRVADTRTKKIRGKQHTFFILASADKDKKMLVDLGATDQLDIDPEQDDQIRVTAVPVKVNDRVVLMAQEVNCKGKKCKTDQSAGKSHKSRNQQDRHQSDWQSRTTQASSQRPARSITGQVQSTREVTVRGNDRKLATIKSRNGDRLMVDLGPAGEFDEHLRNGDTITVRGPMVKTSDNKPVILARTLERDGEKIELGRRGTMHSDATQKTIRGEIESTRKVTVRGKQRHMAKIETDEGNTVIVDLGPPTVLDRDLAEGDQLVASGALVKAGNQIVLIAYEVEDSNGSMIAVDRRESNSRKRESSSN</sequence>
<dbReference type="OrthoDB" id="239433at2"/>
<dbReference type="InterPro" id="IPR058837">
    <property type="entry name" value="MamS_MamX_dom"/>
</dbReference>
<dbReference type="AlphaFoldDB" id="A0A5B9QDD4"/>
<dbReference type="Pfam" id="PF26390">
    <property type="entry name" value="MamS_MamX"/>
    <property type="match status" value="1"/>
</dbReference>
<evidence type="ECO:0000256" key="1">
    <source>
        <dbReference type="SAM" id="MobiDB-lite"/>
    </source>
</evidence>
<dbReference type="RefSeq" id="WP_148075246.1">
    <property type="nucleotide sequence ID" value="NZ_CP042913.1"/>
</dbReference>
<reference evidence="3 4" key="1">
    <citation type="submission" date="2019-08" db="EMBL/GenBank/DDBJ databases">
        <title>Deep-cultivation of Planctomycetes and their phenomic and genomic characterization uncovers novel biology.</title>
        <authorList>
            <person name="Wiegand S."/>
            <person name="Jogler M."/>
            <person name="Boedeker C."/>
            <person name="Pinto D."/>
            <person name="Vollmers J."/>
            <person name="Rivas-Marin E."/>
            <person name="Kohn T."/>
            <person name="Peeters S.H."/>
            <person name="Heuer A."/>
            <person name="Rast P."/>
            <person name="Oberbeckmann S."/>
            <person name="Bunk B."/>
            <person name="Jeske O."/>
            <person name="Meyerdierks A."/>
            <person name="Storesund J.E."/>
            <person name="Kallscheuer N."/>
            <person name="Luecker S."/>
            <person name="Lage O.M."/>
            <person name="Pohl T."/>
            <person name="Merkel B.J."/>
            <person name="Hornburger P."/>
            <person name="Mueller R.-W."/>
            <person name="Bruemmer F."/>
            <person name="Labrenz M."/>
            <person name="Spormann A.M."/>
            <person name="Op den Camp H."/>
            <person name="Overmann J."/>
            <person name="Amann R."/>
            <person name="Jetten M.S.M."/>
            <person name="Mascher T."/>
            <person name="Medema M.H."/>
            <person name="Devos D.P."/>
            <person name="Kaster A.-K."/>
            <person name="Ovreas L."/>
            <person name="Rohde M."/>
            <person name="Galperin M.Y."/>
            <person name="Jogler C."/>
        </authorList>
    </citation>
    <scope>NUCLEOTIDE SEQUENCE [LARGE SCALE GENOMIC DNA]</scope>
    <source>
        <strain evidence="3 4">Pr1d</strain>
    </source>
</reference>
<feature type="compositionally biased region" description="Basic and acidic residues" evidence="1">
    <location>
        <begin position="420"/>
        <end position="431"/>
    </location>
</feature>
<dbReference type="EMBL" id="CP042913">
    <property type="protein sequence ID" value="QEG36958.1"/>
    <property type="molecule type" value="Genomic_DNA"/>
</dbReference>
<proteinExistence type="predicted"/>
<feature type="compositionally biased region" description="Polar residues" evidence="1">
    <location>
        <begin position="393"/>
        <end position="419"/>
    </location>
</feature>
<evidence type="ECO:0000313" key="3">
    <source>
        <dbReference type="EMBL" id="QEG36958.1"/>
    </source>
</evidence>
<protein>
    <recommendedName>
        <fullName evidence="2">Magnetosome protein MamS/MamX domain-containing protein</fullName>
    </recommendedName>
</protein>
<dbReference type="Proteomes" id="UP000323917">
    <property type="component" value="Chromosome"/>
</dbReference>
<evidence type="ECO:0000313" key="4">
    <source>
        <dbReference type="Proteomes" id="UP000323917"/>
    </source>
</evidence>
<name>A0A5B9QDD4_9BACT</name>
<gene>
    <name evidence="3" type="ORF">Pr1d_42980</name>
</gene>
<evidence type="ECO:0000259" key="2">
    <source>
        <dbReference type="Pfam" id="PF26390"/>
    </source>
</evidence>
<feature type="compositionally biased region" description="Basic and acidic residues" evidence="1">
    <location>
        <begin position="183"/>
        <end position="199"/>
    </location>
</feature>
<feature type="domain" description="Magnetosome protein MamS/MamX" evidence="2">
    <location>
        <begin position="201"/>
        <end position="278"/>
    </location>
</feature>
<keyword evidence="4" id="KW-1185">Reference proteome</keyword>
<feature type="region of interest" description="Disordered" evidence="1">
    <location>
        <begin position="368"/>
        <end position="431"/>
    </location>
</feature>
<accession>A0A5B9QDD4</accession>
<feature type="compositionally biased region" description="Polar residues" evidence="1">
    <location>
        <begin position="168"/>
        <end position="182"/>
    </location>
</feature>
<organism evidence="3 4">
    <name type="scientific">Bythopirellula goksoeyrii</name>
    <dbReference type="NCBI Taxonomy" id="1400387"/>
    <lineage>
        <taxon>Bacteria</taxon>
        <taxon>Pseudomonadati</taxon>
        <taxon>Planctomycetota</taxon>
        <taxon>Planctomycetia</taxon>
        <taxon>Pirellulales</taxon>
        <taxon>Lacipirellulaceae</taxon>
        <taxon>Bythopirellula</taxon>
    </lineage>
</organism>
<dbReference type="KEGG" id="bgok:Pr1d_42980"/>